<dbReference type="EC" id="2.5.1.75" evidence="10"/>
<keyword evidence="15" id="KW-1185">Reference proteome</keyword>
<dbReference type="GO" id="GO:0006400">
    <property type="term" value="P:tRNA modification"/>
    <property type="evidence" value="ECO:0007669"/>
    <property type="project" value="TreeGrafter"/>
</dbReference>
<dbReference type="AlphaFoldDB" id="A0A1M5PLU7"/>
<dbReference type="PANTHER" id="PTHR11088:SF60">
    <property type="entry name" value="TRNA DIMETHYLALLYLTRANSFERASE"/>
    <property type="match status" value="1"/>
</dbReference>
<dbReference type="Proteomes" id="UP000242329">
    <property type="component" value="Unassembled WGS sequence"/>
</dbReference>
<keyword evidence="5 10" id="KW-0819">tRNA processing</keyword>
<dbReference type="GO" id="GO:0005524">
    <property type="term" value="F:ATP binding"/>
    <property type="evidence" value="ECO:0007669"/>
    <property type="project" value="UniProtKB-UniRule"/>
</dbReference>
<protein>
    <recommendedName>
        <fullName evidence="10">tRNA dimethylallyltransferase</fullName>
        <ecNumber evidence="10">2.5.1.75</ecNumber>
    </recommendedName>
    <alternativeName>
        <fullName evidence="10">Dimethylallyl diphosphate:tRNA dimethylallyltransferase</fullName>
        <shortName evidence="10">DMAPP:tRNA dimethylallyltransferase</shortName>
        <shortName evidence="10">DMATase</shortName>
    </alternativeName>
    <alternativeName>
        <fullName evidence="10">Isopentenyl-diphosphate:tRNA isopentenyltransferase</fullName>
        <shortName evidence="10">IPP transferase</shortName>
        <shortName evidence="10">IPPT</shortName>
        <shortName evidence="10">IPTase</shortName>
    </alternativeName>
</protein>
<dbReference type="InterPro" id="IPR027417">
    <property type="entry name" value="P-loop_NTPase"/>
</dbReference>
<evidence type="ECO:0000256" key="13">
    <source>
        <dbReference type="RuleBase" id="RU003785"/>
    </source>
</evidence>
<organism evidence="14 15">
    <name type="scientific">Thermosyntropha lipolytica DSM 11003</name>
    <dbReference type="NCBI Taxonomy" id="1123382"/>
    <lineage>
        <taxon>Bacteria</taxon>
        <taxon>Bacillati</taxon>
        <taxon>Bacillota</taxon>
        <taxon>Clostridia</taxon>
        <taxon>Eubacteriales</taxon>
        <taxon>Syntrophomonadaceae</taxon>
        <taxon>Thermosyntropha</taxon>
    </lineage>
</organism>
<dbReference type="HAMAP" id="MF_00185">
    <property type="entry name" value="IPP_trans"/>
    <property type="match status" value="1"/>
</dbReference>
<evidence type="ECO:0000256" key="11">
    <source>
        <dbReference type="RuleBase" id="RU003783"/>
    </source>
</evidence>
<name>A0A1M5PLU7_9FIRM</name>
<comment type="cofactor">
    <cofactor evidence="1 10">
        <name>Mg(2+)</name>
        <dbReference type="ChEBI" id="CHEBI:18420"/>
    </cofactor>
</comment>
<keyword evidence="7 10" id="KW-0067">ATP-binding</keyword>
<dbReference type="Pfam" id="PF01715">
    <property type="entry name" value="IPPT"/>
    <property type="match status" value="1"/>
</dbReference>
<feature type="binding site" evidence="10">
    <location>
        <begin position="11"/>
        <end position="16"/>
    </location>
    <ligand>
        <name>substrate</name>
    </ligand>
</feature>
<comment type="function">
    <text evidence="2 10 12">Catalyzes the transfer of a dimethylallyl group onto the adenine at position 37 in tRNAs that read codons beginning with uridine, leading to the formation of N6-(dimethylallyl)adenosine (i(6)A).</text>
</comment>
<dbReference type="Gene3D" id="1.10.20.140">
    <property type="match status" value="1"/>
</dbReference>
<dbReference type="GO" id="GO:0052381">
    <property type="term" value="F:tRNA dimethylallyltransferase activity"/>
    <property type="evidence" value="ECO:0007669"/>
    <property type="project" value="UniProtKB-UniRule"/>
</dbReference>
<dbReference type="InterPro" id="IPR039657">
    <property type="entry name" value="Dimethylallyltransferase"/>
</dbReference>
<gene>
    <name evidence="10" type="primary">miaA</name>
    <name evidence="14" type="ORF">SAMN02745221_01510</name>
</gene>
<evidence type="ECO:0000313" key="14">
    <source>
        <dbReference type="EMBL" id="SHH02732.1"/>
    </source>
</evidence>
<reference evidence="15" key="1">
    <citation type="submission" date="2016-11" db="EMBL/GenBank/DDBJ databases">
        <authorList>
            <person name="Varghese N."/>
            <person name="Submissions S."/>
        </authorList>
    </citation>
    <scope>NUCLEOTIDE SEQUENCE [LARGE SCALE GENOMIC DNA]</scope>
    <source>
        <strain evidence="15">DSM 11003</strain>
    </source>
</reference>
<accession>A0A1M5PLU7</accession>
<evidence type="ECO:0000256" key="5">
    <source>
        <dbReference type="ARBA" id="ARBA00022694"/>
    </source>
</evidence>
<dbReference type="EMBL" id="FQWY01000024">
    <property type="protein sequence ID" value="SHH02732.1"/>
    <property type="molecule type" value="Genomic_DNA"/>
</dbReference>
<proteinExistence type="inferred from homology"/>
<feature type="binding site" evidence="10">
    <location>
        <begin position="9"/>
        <end position="16"/>
    </location>
    <ligand>
        <name>ATP</name>
        <dbReference type="ChEBI" id="CHEBI:30616"/>
    </ligand>
</feature>
<evidence type="ECO:0000256" key="6">
    <source>
        <dbReference type="ARBA" id="ARBA00022741"/>
    </source>
</evidence>
<dbReference type="NCBIfam" id="TIGR00174">
    <property type="entry name" value="miaA"/>
    <property type="match status" value="1"/>
</dbReference>
<evidence type="ECO:0000256" key="4">
    <source>
        <dbReference type="ARBA" id="ARBA00022679"/>
    </source>
</evidence>
<dbReference type="PANTHER" id="PTHR11088">
    <property type="entry name" value="TRNA DIMETHYLALLYLTRANSFERASE"/>
    <property type="match status" value="1"/>
</dbReference>
<feature type="site" description="Interaction with substrate tRNA" evidence="10">
    <location>
        <position position="123"/>
    </location>
</feature>
<feature type="region of interest" description="Interaction with substrate tRNA" evidence="10">
    <location>
        <begin position="34"/>
        <end position="37"/>
    </location>
</feature>
<dbReference type="RefSeq" id="WP_073092307.1">
    <property type="nucleotide sequence ID" value="NZ_FQWY01000024.1"/>
</dbReference>
<keyword evidence="4 10" id="KW-0808">Transferase</keyword>
<comment type="catalytic activity">
    <reaction evidence="9 10 11">
        <text>adenosine(37) in tRNA + dimethylallyl diphosphate = N(6)-dimethylallyladenosine(37) in tRNA + diphosphate</text>
        <dbReference type="Rhea" id="RHEA:26482"/>
        <dbReference type="Rhea" id="RHEA-COMP:10162"/>
        <dbReference type="Rhea" id="RHEA-COMP:10375"/>
        <dbReference type="ChEBI" id="CHEBI:33019"/>
        <dbReference type="ChEBI" id="CHEBI:57623"/>
        <dbReference type="ChEBI" id="CHEBI:74411"/>
        <dbReference type="ChEBI" id="CHEBI:74415"/>
        <dbReference type="EC" id="2.5.1.75"/>
    </reaction>
</comment>
<keyword evidence="8 10" id="KW-0460">Magnesium</keyword>
<dbReference type="STRING" id="1123382.SAMN02745221_01510"/>
<evidence type="ECO:0000256" key="2">
    <source>
        <dbReference type="ARBA" id="ARBA00003213"/>
    </source>
</evidence>
<comment type="subunit">
    <text evidence="10">Monomer.</text>
</comment>
<evidence type="ECO:0000313" key="15">
    <source>
        <dbReference type="Proteomes" id="UP000242329"/>
    </source>
</evidence>
<dbReference type="SUPFAM" id="SSF52540">
    <property type="entry name" value="P-loop containing nucleoside triphosphate hydrolases"/>
    <property type="match status" value="1"/>
</dbReference>
<comment type="similarity">
    <text evidence="3 10 13">Belongs to the IPP transferase family.</text>
</comment>
<evidence type="ECO:0000256" key="1">
    <source>
        <dbReference type="ARBA" id="ARBA00001946"/>
    </source>
</evidence>
<evidence type="ECO:0000256" key="3">
    <source>
        <dbReference type="ARBA" id="ARBA00005842"/>
    </source>
</evidence>
<evidence type="ECO:0000256" key="7">
    <source>
        <dbReference type="ARBA" id="ARBA00022840"/>
    </source>
</evidence>
<evidence type="ECO:0000256" key="8">
    <source>
        <dbReference type="ARBA" id="ARBA00022842"/>
    </source>
</evidence>
<evidence type="ECO:0000256" key="10">
    <source>
        <dbReference type="HAMAP-Rule" id="MF_00185"/>
    </source>
</evidence>
<dbReference type="OrthoDB" id="9776390at2"/>
<keyword evidence="6 10" id="KW-0547">Nucleotide-binding</keyword>
<dbReference type="Gene3D" id="3.40.50.300">
    <property type="entry name" value="P-loop containing nucleotide triphosphate hydrolases"/>
    <property type="match status" value="1"/>
</dbReference>
<dbReference type="InterPro" id="IPR018022">
    <property type="entry name" value="IPT"/>
</dbReference>
<evidence type="ECO:0000256" key="12">
    <source>
        <dbReference type="RuleBase" id="RU003784"/>
    </source>
</evidence>
<sequence>MLKLAAIVGPTAIGKTEVSLIVAQKLKGEIISCDSMQIYKGMDIGTAKVGEEERKKVVHHMIDIVDPEVNYSVADYQKKVKELIRDINSRGRLPILVGGTGLYYQAVVDDYKFFPMPSKDEVRRRLEEMVNEKGLSWAYEYLKTVDPDYAALISSNDQKRIIRALEVYYLTGKPFSRFQTRDVSCYNLAAVGLYLERDELYRRIDQRVEEMIAKGLIEEVYALFKKGYDPSLNSMQALGYKQVWYYLSGFLTYEEMLREIKRETRHYAKRQYTWFKKDKRIMWINVKDYPSSAILAQKICAYIAGQLYKA</sequence>
<feature type="site" description="Interaction with substrate tRNA" evidence="10">
    <location>
        <position position="100"/>
    </location>
</feature>
<evidence type="ECO:0000256" key="9">
    <source>
        <dbReference type="ARBA" id="ARBA00049563"/>
    </source>
</evidence>
<comment type="caution">
    <text evidence="10">Lacks conserved residue(s) required for the propagation of feature annotation.</text>
</comment>